<dbReference type="InterPro" id="IPR013785">
    <property type="entry name" value="Aldolase_TIM"/>
</dbReference>
<dbReference type="NCBIfam" id="TIGR01362">
    <property type="entry name" value="KDO8P_synth"/>
    <property type="match status" value="1"/>
</dbReference>
<organism evidence="10 11">
    <name type="scientific">Camelimonas fluminis</name>
    <dbReference type="NCBI Taxonomy" id="1576911"/>
    <lineage>
        <taxon>Bacteria</taxon>
        <taxon>Pseudomonadati</taxon>
        <taxon>Pseudomonadota</taxon>
        <taxon>Alphaproteobacteria</taxon>
        <taxon>Hyphomicrobiales</taxon>
        <taxon>Chelatococcaceae</taxon>
        <taxon>Camelimonas</taxon>
    </lineage>
</organism>
<evidence type="ECO:0000256" key="1">
    <source>
        <dbReference type="ARBA" id="ARBA00004496"/>
    </source>
</evidence>
<evidence type="ECO:0000256" key="2">
    <source>
        <dbReference type="ARBA" id="ARBA00004756"/>
    </source>
</evidence>
<comment type="subcellular location">
    <subcellularLocation>
        <location evidence="1 8">Cytoplasm</location>
    </subcellularLocation>
</comment>
<comment type="pathway">
    <text evidence="2">Bacterial outer membrane biogenesis; lipopolysaccharide biosynthesis.</text>
</comment>
<dbReference type="GO" id="GO:0008676">
    <property type="term" value="F:3-deoxy-8-phosphooctulonate synthase activity"/>
    <property type="evidence" value="ECO:0007669"/>
    <property type="project" value="UniProtKB-EC"/>
</dbReference>
<dbReference type="NCBIfam" id="NF003543">
    <property type="entry name" value="PRK05198.1"/>
    <property type="match status" value="1"/>
</dbReference>
<sequence length="290" mass="30273">MTSQAPVTANPVVTVGAGARKPVRFGNDLPLALIAGPCQMESRDHAMEVASELVAITDRLGIGLVFKTSFDKANRTSASAARGMGLDAALPVFAEIREKLGVPVLTDVHDAGQCAPVAEVVDVLQIPAFLCRQTDLLLAAAATGRVVNVKKGQFLAPWDMKNVVAKLTSAGNPDVLVTERGASFGYNTLVSDMRALPIMAETTGAPVIFDATHSVQQPGGQGTSSGGERRFVPVLARAAVAVGVAGVFIETHPDPDRAPSDGPNMAPLSQMEPLVRELMAFDAIAKRRGG</sequence>
<dbReference type="InterPro" id="IPR006218">
    <property type="entry name" value="DAHP1/KDSA"/>
</dbReference>
<dbReference type="Gene3D" id="3.20.20.70">
    <property type="entry name" value="Aldolase class I"/>
    <property type="match status" value="1"/>
</dbReference>
<evidence type="ECO:0000256" key="6">
    <source>
        <dbReference type="ARBA" id="ARBA00022679"/>
    </source>
</evidence>
<keyword evidence="11" id="KW-1185">Reference proteome</keyword>
<reference evidence="11" key="1">
    <citation type="journal article" date="2019" name="Int. J. Syst. Evol. Microbiol.">
        <title>The Global Catalogue of Microorganisms (GCM) 10K type strain sequencing project: providing services to taxonomists for standard genome sequencing and annotation.</title>
        <authorList>
            <consortium name="The Broad Institute Genomics Platform"/>
            <consortium name="The Broad Institute Genome Sequencing Center for Infectious Disease"/>
            <person name="Wu L."/>
            <person name="Ma J."/>
        </authorList>
    </citation>
    <scope>NUCLEOTIDE SEQUENCE [LARGE SCALE GENOMIC DNA]</scope>
    <source>
        <strain evidence="11">KCTC 42282</strain>
    </source>
</reference>
<gene>
    <name evidence="8 10" type="primary">kdsA</name>
    <name evidence="10" type="ORF">ACFONL_05600</name>
</gene>
<evidence type="ECO:0000313" key="11">
    <source>
        <dbReference type="Proteomes" id="UP001595704"/>
    </source>
</evidence>
<evidence type="ECO:0000259" key="9">
    <source>
        <dbReference type="Pfam" id="PF00793"/>
    </source>
</evidence>
<comment type="pathway">
    <text evidence="3 8">Carbohydrate biosynthesis; 3-deoxy-D-manno-octulosonate biosynthesis; 3-deoxy-D-manno-octulosonate from D-ribulose 5-phosphate: step 2/3.</text>
</comment>
<keyword evidence="8" id="KW-0448">Lipopolysaccharide biosynthesis</keyword>
<dbReference type="RefSeq" id="WP_191318201.1">
    <property type="nucleotide sequence ID" value="NZ_BNCG01000002.1"/>
</dbReference>
<dbReference type="Proteomes" id="UP001595704">
    <property type="component" value="Unassembled WGS sequence"/>
</dbReference>
<dbReference type="InterPro" id="IPR006269">
    <property type="entry name" value="KDO8P_synthase"/>
</dbReference>
<dbReference type="Pfam" id="PF00793">
    <property type="entry name" value="DAHP_synth_1"/>
    <property type="match status" value="1"/>
</dbReference>
<comment type="catalytic activity">
    <reaction evidence="7 8">
        <text>D-arabinose 5-phosphate + phosphoenolpyruvate + H2O = 3-deoxy-alpha-D-manno-2-octulosonate-8-phosphate + phosphate</text>
        <dbReference type="Rhea" id="RHEA:14053"/>
        <dbReference type="ChEBI" id="CHEBI:15377"/>
        <dbReference type="ChEBI" id="CHEBI:43474"/>
        <dbReference type="ChEBI" id="CHEBI:57693"/>
        <dbReference type="ChEBI" id="CHEBI:58702"/>
        <dbReference type="ChEBI" id="CHEBI:85985"/>
        <dbReference type="EC" id="2.5.1.55"/>
    </reaction>
</comment>
<evidence type="ECO:0000256" key="4">
    <source>
        <dbReference type="ARBA" id="ARBA00010499"/>
    </source>
</evidence>
<comment type="similarity">
    <text evidence="4 8">Belongs to the KdsA family.</text>
</comment>
<dbReference type="EMBL" id="JBHRYC010000026">
    <property type="protein sequence ID" value="MFC3636858.1"/>
    <property type="molecule type" value="Genomic_DNA"/>
</dbReference>
<keyword evidence="5 8" id="KW-0963">Cytoplasm</keyword>
<keyword evidence="6 8" id="KW-0808">Transferase</keyword>
<protein>
    <recommendedName>
        <fullName evidence="8">2-dehydro-3-deoxyphosphooctonate aldolase</fullName>
        <ecNumber evidence="8">2.5.1.55</ecNumber>
    </recommendedName>
    <alternativeName>
        <fullName evidence="8">3-deoxy-D-manno-octulosonic acid 8-phosphate synthase</fullName>
    </alternativeName>
    <alternativeName>
        <fullName evidence="8">KDO-8-phosphate synthase</fullName>
        <shortName evidence="8">KDO 8-P synthase</shortName>
        <shortName evidence="8">KDOPS</shortName>
    </alternativeName>
    <alternativeName>
        <fullName evidence="8">Phospho-2-dehydro-3-deoxyoctonate aldolase</fullName>
    </alternativeName>
</protein>
<proteinExistence type="inferred from homology"/>
<evidence type="ECO:0000256" key="7">
    <source>
        <dbReference type="ARBA" id="ARBA00049112"/>
    </source>
</evidence>
<dbReference type="EC" id="2.5.1.55" evidence="8"/>
<dbReference type="PANTHER" id="PTHR21057">
    <property type="entry name" value="PHOSPHO-2-DEHYDRO-3-DEOXYHEPTONATE ALDOLASE"/>
    <property type="match status" value="1"/>
</dbReference>
<dbReference type="HAMAP" id="MF_00056">
    <property type="entry name" value="KDO8P_synth"/>
    <property type="match status" value="1"/>
</dbReference>
<evidence type="ECO:0000313" key="10">
    <source>
        <dbReference type="EMBL" id="MFC3636858.1"/>
    </source>
</evidence>
<accession>A0ABV7UEE5</accession>
<dbReference type="SUPFAM" id="SSF51569">
    <property type="entry name" value="Aldolase"/>
    <property type="match status" value="1"/>
</dbReference>
<evidence type="ECO:0000256" key="5">
    <source>
        <dbReference type="ARBA" id="ARBA00022490"/>
    </source>
</evidence>
<name>A0ABV7UEE5_9HYPH</name>
<evidence type="ECO:0000256" key="8">
    <source>
        <dbReference type="HAMAP-Rule" id="MF_00056"/>
    </source>
</evidence>
<comment type="caution">
    <text evidence="10">The sequence shown here is derived from an EMBL/GenBank/DDBJ whole genome shotgun (WGS) entry which is preliminary data.</text>
</comment>
<evidence type="ECO:0000256" key="3">
    <source>
        <dbReference type="ARBA" id="ARBA00004845"/>
    </source>
</evidence>
<feature type="domain" description="DAHP synthetase I/KDSA" evidence="9">
    <location>
        <begin position="21"/>
        <end position="272"/>
    </location>
</feature>